<name>G2XNU5_BOTF4</name>
<dbReference type="HOGENOM" id="CLU_2670768_0_0_1"/>
<dbReference type="Proteomes" id="UP000008177">
    <property type="component" value="Unplaced contigs"/>
</dbReference>
<dbReference type="AlphaFoldDB" id="G2XNU5"/>
<accession>G2XNU5</accession>
<gene>
    <name evidence="1" type="ORF">BofuT4_uP076340.1</name>
</gene>
<evidence type="ECO:0000313" key="2">
    <source>
        <dbReference type="Proteomes" id="UP000008177"/>
    </source>
</evidence>
<sequence>MSYPSREFALHERRRHCRSWGSTLHYTTVYYVCTVQAANAEMDGEFWECGCRRYAMKGKLEDTSAVRGYDENQSK</sequence>
<protein>
    <submittedName>
        <fullName evidence="1">Uncharacterized protein</fullName>
    </submittedName>
</protein>
<dbReference type="InParanoid" id="G2XNU5"/>
<proteinExistence type="predicted"/>
<dbReference type="EMBL" id="FQ790246">
    <property type="protein sequence ID" value="CCD42551.1"/>
    <property type="molecule type" value="Genomic_DNA"/>
</dbReference>
<organism evidence="1 2">
    <name type="scientific">Botryotinia fuckeliana (strain T4)</name>
    <name type="common">Noble rot fungus</name>
    <name type="synonym">Botrytis cinerea</name>
    <dbReference type="NCBI Taxonomy" id="999810"/>
    <lineage>
        <taxon>Eukaryota</taxon>
        <taxon>Fungi</taxon>
        <taxon>Dikarya</taxon>
        <taxon>Ascomycota</taxon>
        <taxon>Pezizomycotina</taxon>
        <taxon>Leotiomycetes</taxon>
        <taxon>Helotiales</taxon>
        <taxon>Sclerotiniaceae</taxon>
        <taxon>Botrytis</taxon>
    </lineage>
</organism>
<reference evidence="2" key="1">
    <citation type="journal article" date="2011" name="PLoS Genet.">
        <title>Genomic analysis of the necrotrophic fungal pathogens Sclerotinia sclerotiorum and Botrytis cinerea.</title>
        <authorList>
            <person name="Amselem J."/>
            <person name="Cuomo C.A."/>
            <person name="van Kan J.A."/>
            <person name="Viaud M."/>
            <person name="Benito E.P."/>
            <person name="Couloux A."/>
            <person name="Coutinho P.M."/>
            <person name="de Vries R.P."/>
            <person name="Dyer P.S."/>
            <person name="Fillinger S."/>
            <person name="Fournier E."/>
            <person name="Gout L."/>
            <person name="Hahn M."/>
            <person name="Kohn L."/>
            <person name="Lapalu N."/>
            <person name="Plummer K.M."/>
            <person name="Pradier J.M."/>
            <person name="Quevillon E."/>
            <person name="Sharon A."/>
            <person name="Simon A."/>
            <person name="ten Have A."/>
            <person name="Tudzynski B."/>
            <person name="Tudzynski P."/>
            <person name="Wincker P."/>
            <person name="Andrew M."/>
            <person name="Anthouard V."/>
            <person name="Beever R.E."/>
            <person name="Beffa R."/>
            <person name="Benoit I."/>
            <person name="Bouzid O."/>
            <person name="Brault B."/>
            <person name="Chen Z."/>
            <person name="Choquer M."/>
            <person name="Collemare J."/>
            <person name="Cotton P."/>
            <person name="Danchin E.G."/>
            <person name="Da Silva C."/>
            <person name="Gautier A."/>
            <person name="Giraud C."/>
            <person name="Giraud T."/>
            <person name="Gonzalez C."/>
            <person name="Grossetete S."/>
            <person name="Guldener U."/>
            <person name="Henrissat B."/>
            <person name="Howlett B.J."/>
            <person name="Kodira C."/>
            <person name="Kretschmer M."/>
            <person name="Lappartient A."/>
            <person name="Leroch M."/>
            <person name="Levis C."/>
            <person name="Mauceli E."/>
            <person name="Neuveglise C."/>
            <person name="Oeser B."/>
            <person name="Pearson M."/>
            <person name="Poulain J."/>
            <person name="Poussereau N."/>
            <person name="Quesneville H."/>
            <person name="Rascle C."/>
            <person name="Schumacher J."/>
            <person name="Segurens B."/>
            <person name="Sexton A."/>
            <person name="Silva E."/>
            <person name="Sirven C."/>
            <person name="Soanes D.M."/>
            <person name="Talbot N.J."/>
            <person name="Templeton M."/>
            <person name="Yandava C."/>
            <person name="Yarden O."/>
            <person name="Zeng Q."/>
            <person name="Rollins J.A."/>
            <person name="Lebrun M.H."/>
            <person name="Dickman M."/>
        </authorList>
    </citation>
    <scope>NUCLEOTIDE SEQUENCE [LARGE SCALE GENOMIC DNA]</scope>
    <source>
        <strain evidence="2">T4</strain>
    </source>
</reference>
<evidence type="ECO:0000313" key="1">
    <source>
        <dbReference type="EMBL" id="CCD42551.1"/>
    </source>
</evidence>